<feature type="compositionally biased region" description="Basic and acidic residues" evidence="1">
    <location>
        <begin position="32"/>
        <end position="44"/>
    </location>
</feature>
<dbReference type="HOGENOM" id="CLU_3210588_0_0_2"/>
<name>A0A0C5BSQ7_9ARCH</name>
<proteinExistence type="predicted"/>
<dbReference type="PATRIC" id="fig|1582439.9.peg.113"/>
<organism evidence="2 3">
    <name type="scientific">Nitrosopumilus piranensis</name>
    <dbReference type="NCBI Taxonomy" id="1582439"/>
    <lineage>
        <taxon>Archaea</taxon>
        <taxon>Nitrososphaerota</taxon>
        <taxon>Nitrososphaeria</taxon>
        <taxon>Nitrosopumilales</taxon>
        <taxon>Nitrosopumilaceae</taxon>
        <taxon>Nitrosopumilus</taxon>
    </lineage>
</organism>
<dbReference type="AlphaFoldDB" id="A0A0C5BSQ7"/>
<keyword evidence="3" id="KW-1185">Reference proteome</keyword>
<feature type="region of interest" description="Disordered" evidence="1">
    <location>
        <begin position="20"/>
        <end position="44"/>
    </location>
</feature>
<accession>A0A0C5BSQ7</accession>
<evidence type="ECO:0000313" key="2">
    <source>
        <dbReference type="EMBL" id="AJM91336.1"/>
    </source>
</evidence>
<dbReference type="KEGG" id="nid:NPIRD3C_0114"/>
<sequence length="44" mass="4737">MGNSRLVCGNEITPRRVVAGLELSEGMTSKTEPSKGMRSGREQS</sequence>
<evidence type="ECO:0000256" key="1">
    <source>
        <dbReference type="SAM" id="MobiDB-lite"/>
    </source>
</evidence>
<reference evidence="2 3" key="3">
    <citation type="journal article" date="2019" name="Int. J. Syst. Evol. Microbiol.">
        <title>Nitrosopumilus adriaticus sp. nov. and Nitrosopumilus piranensis sp. nov., two ammonia-oxidizing archaea from the Adriatic Sea and members of the class Nitrososphaeria.</title>
        <authorList>
            <person name="Bayer B."/>
            <person name="Vojvoda J."/>
            <person name="Reinthaler T."/>
            <person name="Reyes C."/>
            <person name="Pinto M."/>
            <person name="Herndl G.J."/>
        </authorList>
    </citation>
    <scope>NUCLEOTIDE SEQUENCE [LARGE SCALE GENOMIC DNA]</scope>
    <source>
        <strain evidence="2 3">D3C</strain>
    </source>
</reference>
<dbReference type="EMBL" id="CP010868">
    <property type="protein sequence ID" value="AJM91336.1"/>
    <property type="molecule type" value="Genomic_DNA"/>
</dbReference>
<reference evidence="3" key="1">
    <citation type="submission" date="2015-02" db="EMBL/GenBank/DDBJ databases">
        <title>Characterization of two novel Thaumarchaeota isolated from the Northern Adriatic Sea.</title>
        <authorList>
            <person name="Bayer B."/>
            <person name="Vojvoda J."/>
            <person name="Offre P."/>
            <person name="Srivastava A."/>
            <person name="Elisabeth N."/>
            <person name="Garcia J.A.L."/>
            <person name="Schleper C."/>
            <person name="Herndl G.J."/>
        </authorList>
    </citation>
    <scope>NUCLEOTIDE SEQUENCE [LARGE SCALE GENOMIC DNA]</scope>
    <source>
        <strain evidence="3">D3C</strain>
    </source>
</reference>
<gene>
    <name evidence="2" type="ORF">NPIRD3C_0114</name>
</gene>
<dbReference type="Proteomes" id="UP000032027">
    <property type="component" value="Chromosome"/>
</dbReference>
<dbReference type="STRING" id="1582439.NPIRD3C_0114"/>
<protein>
    <submittedName>
        <fullName evidence="2">Uncharacterized protein</fullName>
    </submittedName>
</protein>
<evidence type="ECO:0000313" key="3">
    <source>
        <dbReference type="Proteomes" id="UP000032027"/>
    </source>
</evidence>
<reference evidence="2 3" key="2">
    <citation type="journal article" date="2016" name="ISME J.">
        <title>Physiological and genomic characterization of two novel marine thaumarchaeal strains indicates niche differentiation.</title>
        <authorList>
            <person name="Bayer B."/>
            <person name="Vojvoda J."/>
            <person name="Offre P."/>
            <person name="Alves R.J."/>
            <person name="Elisabeth N.H."/>
            <person name="Garcia J.A."/>
            <person name="Volland J.M."/>
            <person name="Srivastava A."/>
            <person name="Schleper C."/>
            <person name="Herndl G.J."/>
        </authorList>
    </citation>
    <scope>NUCLEOTIDE SEQUENCE [LARGE SCALE GENOMIC DNA]</scope>
    <source>
        <strain evidence="2 3">D3C</strain>
    </source>
</reference>